<reference evidence="3" key="1">
    <citation type="submission" date="2025-08" db="UniProtKB">
        <authorList>
            <consortium name="RefSeq"/>
        </authorList>
    </citation>
    <scope>IDENTIFICATION</scope>
    <source>
        <tissue evidence="3">Whole sample</tissue>
    </source>
</reference>
<protein>
    <submittedName>
        <fullName evidence="3">Uncharacterized protein LOC111113443 isoform X1</fullName>
    </submittedName>
</protein>
<evidence type="ECO:0000313" key="2">
    <source>
        <dbReference type="Proteomes" id="UP000694844"/>
    </source>
</evidence>
<dbReference type="GeneID" id="111113443"/>
<keyword evidence="2" id="KW-1185">Reference proteome</keyword>
<dbReference type="OrthoDB" id="6150345at2759"/>
<evidence type="ECO:0000313" key="3">
    <source>
        <dbReference type="RefSeq" id="XP_022307440.1"/>
    </source>
</evidence>
<accession>A0A8B8BVY1</accession>
<dbReference type="Pfam" id="PF20700">
    <property type="entry name" value="Mutator"/>
    <property type="match status" value="1"/>
</dbReference>
<evidence type="ECO:0000259" key="1">
    <source>
        <dbReference type="Pfam" id="PF20700"/>
    </source>
</evidence>
<dbReference type="RefSeq" id="XP_022307440.1">
    <property type="nucleotide sequence ID" value="XM_022451732.1"/>
</dbReference>
<organism evidence="2 3">
    <name type="scientific">Crassostrea virginica</name>
    <name type="common">Eastern oyster</name>
    <dbReference type="NCBI Taxonomy" id="6565"/>
    <lineage>
        <taxon>Eukaryota</taxon>
        <taxon>Metazoa</taxon>
        <taxon>Spiralia</taxon>
        <taxon>Lophotrochozoa</taxon>
        <taxon>Mollusca</taxon>
        <taxon>Bivalvia</taxon>
        <taxon>Autobranchia</taxon>
        <taxon>Pteriomorphia</taxon>
        <taxon>Ostreida</taxon>
        <taxon>Ostreoidea</taxon>
        <taxon>Ostreidae</taxon>
        <taxon>Crassostrea</taxon>
    </lineage>
</organism>
<feature type="domain" description="Mutator-like transposase" evidence="1">
    <location>
        <begin position="93"/>
        <end position="373"/>
    </location>
</feature>
<gene>
    <name evidence="3" type="primary">LOC111113443</name>
</gene>
<dbReference type="InterPro" id="IPR049012">
    <property type="entry name" value="Mutator_transp_dom"/>
</dbReference>
<sequence>MRNSRRRGRFSKQATATKYDVVSDAQRKRWEANVVLSQHNYSTTASEDDKTDSGVLLDLADDTSNVRDAPILATAQEEIVYETSRVDNQWRSGRRIVELGVLADGLAGCKKCGLPLHLHHTTGIINYGVSALLKIPCLNTSCNHINNVPTGKKHNRVWDANSKLVAAVQHTGIGFAQINGILAELNIPPISKTLYDSRQEEVGLATESVAADSVQEALVEEVNKSSINSTSNSITVSVDGAWQKRGSGRSYDSLTGHCSMIGTETGKIVAYSIRNKSCKVCEIAENGDQVPSSHDCKRNWSGSAKSMEPDMVVEMVGNVMQQGVKMEAIIADDDTAAISNIHRNLDPGLKKYSDKNHIKKNISNSLYNLQKNTSHCQQRSLII</sequence>
<proteinExistence type="predicted"/>
<dbReference type="Proteomes" id="UP000694844">
    <property type="component" value="Chromosome 9"/>
</dbReference>
<name>A0A8B8BVY1_CRAVI</name>
<dbReference type="KEGG" id="cvn:111113443"/>
<dbReference type="AlphaFoldDB" id="A0A8B8BVY1"/>